<evidence type="ECO:0000256" key="2">
    <source>
        <dbReference type="ARBA" id="ARBA00022679"/>
    </source>
</evidence>
<dbReference type="InterPro" id="IPR030616">
    <property type="entry name" value="Aur-like"/>
</dbReference>
<dbReference type="Proteomes" id="UP000612055">
    <property type="component" value="Unassembled WGS sequence"/>
</dbReference>
<feature type="region of interest" description="Disordered" evidence="6">
    <location>
        <begin position="847"/>
        <end position="933"/>
    </location>
</feature>
<feature type="compositionally biased region" description="Pro residues" evidence="6">
    <location>
        <begin position="177"/>
        <end position="194"/>
    </location>
</feature>
<keyword evidence="1" id="KW-0723">Serine/threonine-protein kinase</keyword>
<feature type="compositionally biased region" description="Gly residues" evidence="6">
    <location>
        <begin position="195"/>
        <end position="211"/>
    </location>
</feature>
<feature type="region of interest" description="Disordered" evidence="6">
    <location>
        <begin position="328"/>
        <end position="560"/>
    </location>
</feature>
<dbReference type="AlphaFoldDB" id="A0A835YB63"/>
<gene>
    <name evidence="7" type="ORF">HYH03_002405</name>
</gene>
<organism evidence="7 8">
    <name type="scientific">Edaphochlamys debaryana</name>
    <dbReference type="NCBI Taxonomy" id="47281"/>
    <lineage>
        <taxon>Eukaryota</taxon>
        <taxon>Viridiplantae</taxon>
        <taxon>Chlorophyta</taxon>
        <taxon>core chlorophytes</taxon>
        <taxon>Chlorophyceae</taxon>
        <taxon>CS clade</taxon>
        <taxon>Chlamydomonadales</taxon>
        <taxon>Chlamydomonadales incertae sedis</taxon>
        <taxon>Edaphochlamys</taxon>
    </lineage>
</organism>
<evidence type="ECO:0000256" key="1">
    <source>
        <dbReference type="ARBA" id="ARBA00022527"/>
    </source>
</evidence>
<dbReference type="EMBL" id="JAEHOE010000006">
    <property type="protein sequence ID" value="KAG2499458.1"/>
    <property type="molecule type" value="Genomic_DNA"/>
</dbReference>
<evidence type="ECO:0000256" key="4">
    <source>
        <dbReference type="ARBA" id="ARBA00022777"/>
    </source>
</evidence>
<evidence type="ECO:0000256" key="5">
    <source>
        <dbReference type="ARBA" id="ARBA00022840"/>
    </source>
</evidence>
<feature type="compositionally biased region" description="Low complexity" evidence="6">
    <location>
        <begin position="690"/>
        <end position="701"/>
    </location>
</feature>
<feature type="compositionally biased region" description="Low complexity" evidence="6">
    <location>
        <begin position="792"/>
        <end position="801"/>
    </location>
</feature>
<dbReference type="GO" id="GO:0004674">
    <property type="term" value="F:protein serine/threonine kinase activity"/>
    <property type="evidence" value="ECO:0007669"/>
    <property type="project" value="UniProtKB-KW"/>
</dbReference>
<feature type="region of interest" description="Disordered" evidence="6">
    <location>
        <begin position="673"/>
        <end position="706"/>
    </location>
</feature>
<keyword evidence="3" id="KW-0547">Nucleotide-binding</keyword>
<keyword evidence="4" id="KW-0418">Kinase</keyword>
<feature type="compositionally biased region" description="Low complexity" evidence="6">
    <location>
        <begin position="479"/>
        <end position="529"/>
    </location>
</feature>
<feature type="compositionally biased region" description="Low complexity" evidence="6">
    <location>
        <begin position="810"/>
        <end position="830"/>
    </location>
</feature>
<feature type="compositionally biased region" description="Gly residues" evidence="6">
    <location>
        <begin position="869"/>
        <end position="897"/>
    </location>
</feature>
<feature type="region of interest" description="Disordered" evidence="6">
    <location>
        <begin position="172"/>
        <end position="217"/>
    </location>
</feature>
<feature type="region of interest" description="Disordered" evidence="6">
    <location>
        <begin position="746"/>
        <end position="769"/>
    </location>
</feature>
<protein>
    <submittedName>
        <fullName evidence="7">Uncharacterized protein</fullName>
    </submittedName>
</protein>
<feature type="compositionally biased region" description="Gly residues" evidence="6">
    <location>
        <begin position="537"/>
        <end position="553"/>
    </location>
</feature>
<sequence length="933" mass="90507">MVVGAPQQPGPARQAATVRCPPGVLRETYAFSDFEVTRTYAEGPNWSVLGARCRWSGEPVVLQTYVEVGNVSGCMAAALGLAHASAASPSSHPSLLPLYAVFRDRVPSGGQGQGVGQGQGTGGGGGEAAAAGGGGGGGGGGGIAAAAAAVGLFARSDRVVLVYAGGGGQRPLDCSPPSLPGSWPPSPAPPPSPGGPGTSPGSPGAGGGGGPPLSERGAVRGLLQPLAELVALLGGCGLRPPYVAGVDVWLDCPAGAGPGQTMFMVPMLCHRHSGPPPSELLPAALPYVCPHLRSHPGAAADQEAQDGYLVQRSLAWSAAALLHTALIGAPPPDKDLRRRLRARGPSTSSGSAPLPPGTPQAGAGAGAGGASSPWTPRHRLSGSGTGGPASTSPAAAGSGSGHSGPLPLSAVPSLPQLGSGPPGGGPPPLGASLSGSASRGNLLASLGGSPRPPPPHQPQLATAASFGGAGPSGQGLGASGLPSLGPTPAFAGPGLGPAGTPASPRAPSSGELGPLQGLGPGSPSSSLRRGSQRHSTTGGGVAGADRGGGGGAGGDRDRGGGGALGPLPLWLSDEAGDWFRRALVLDDLQRPPLEELMRHGWVVRHSLPRLVSAGVGKRESLASVPRDVVPLLLDVVPMGVSRPGRREVDDMMAEMAAAEGPSVAKPALPWQLWEGPQGARPESPAPSEPEPGAGAEGGSRPLTGLPSLRVERYEVAEAQAEDGSRVVEEVQVVSERPDAAMRRARRALQAATQRVGTQPGAGRGGPGAVHAAGGGWALGGARGATFDDIARAAAAAQQRQRGGPRGGSAGPFPGSARAHSADPARSPRPSAAALAASVAAAAGAGAGGRAAPATIGGGEPAAAVQSGAAKGGGPFRGGGGGSRQGDAGGGGGAGGGLAPLRGAQGAGRGGRLARASDGAVGLGLSWRGTRPGR</sequence>
<evidence type="ECO:0000313" key="8">
    <source>
        <dbReference type="Proteomes" id="UP000612055"/>
    </source>
</evidence>
<feature type="compositionally biased region" description="Gly residues" evidence="6">
    <location>
        <begin position="467"/>
        <end position="478"/>
    </location>
</feature>
<evidence type="ECO:0000313" key="7">
    <source>
        <dbReference type="EMBL" id="KAG2499458.1"/>
    </source>
</evidence>
<feature type="compositionally biased region" description="Gly residues" evidence="6">
    <location>
        <begin position="759"/>
        <end position="769"/>
    </location>
</feature>
<keyword evidence="2" id="KW-0808">Transferase</keyword>
<accession>A0A835YB63</accession>
<dbReference type="PANTHER" id="PTHR24350">
    <property type="entry name" value="SERINE/THREONINE-PROTEIN KINASE IAL-RELATED"/>
    <property type="match status" value="1"/>
</dbReference>
<feature type="region of interest" description="Disordered" evidence="6">
    <location>
        <begin position="792"/>
        <end position="830"/>
    </location>
</feature>
<evidence type="ECO:0000256" key="6">
    <source>
        <dbReference type="SAM" id="MobiDB-lite"/>
    </source>
</evidence>
<feature type="region of interest" description="Disordered" evidence="6">
    <location>
        <begin position="109"/>
        <end position="129"/>
    </location>
</feature>
<dbReference type="OrthoDB" id="546480at2759"/>
<dbReference type="GO" id="GO:0005524">
    <property type="term" value="F:ATP binding"/>
    <property type="evidence" value="ECO:0007669"/>
    <property type="project" value="UniProtKB-KW"/>
</dbReference>
<proteinExistence type="predicted"/>
<comment type="caution">
    <text evidence="7">The sequence shown here is derived from an EMBL/GenBank/DDBJ whole genome shotgun (WGS) entry which is preliminary data.</text>
</comment>
<keyword evidence="8" id="KW-1185">Reference proteome</keyword>
<name>A0A835YB63_9CHLO</name>
<keyword evidence="5" id="KW-0067">ATP-binding</keyword>
<reference evidence="7" key="1">
    <citation type="journal article" date="2020" name="bioRxiv">
        <title>Comparative genomics of Chlamydomonas.</title>
        <authorList>
            <person name="Craig R.J."/>
            <person name="Hasan A.R."/>
            <person name="Ness R.W."/>
            <person name="Keightley P.D."/>
        </authorList>
    </citation>
    <scope>NUCLEOTIDE SEQUENCE</scope>
    <source>
        <strain evidence="7">CCAP 11/70</strain>
    </source>
</reference>
<evidence type="ECO:0000256" key="3">
    <source>
        <dbReference type="ARBA" id="ARBA00022741"/>
    </source>
</evidence>
<feature type="compositionally biased region" description="Low complexity" evidence="6">
    <location>
        <begin position="430"/>
        <end position="449"/>
    </location>
</feature>
<feature type="compositionally biased region" description="Low complexity" evidence="6">
    <location>
        <begin position="388"/>
        <end position="419"/>
    </location>
</feature>